<protein>
    <submittedName>
        <fullName evidence="1">Uncharacterized protein</fullName>
    </submittedName>
</protein>
<keyword evidence="2" id="KW-1185">Reference proteome</keyword>
<comment type="caution">
    <text evidence="1">The sequence shown here is derived from an EMBL/GenBank/DDBJ whole genome shotgun (WGS) entry which is preliminary data.</text>
</comment>
<evidence type="ECO:0000313" key="2">
    <source>
        <dbReference type="Proteomes" id="UP001153269"/>
    </source>
</evidence>
<dbReference type="Proteomes" id="UP001153269">
    <property type="component" value="Unassembled WGS sequence"/>
</dbReference>
<evidence type="ECO:0000313" key="1">
    <source>
        <dbReference type="EMBL" id="CAB1460222.1"/>
    </source>
</evidence>
<proteinExistence type="predicted"/>
<organism evidence="1 2">
    <name type="scientific">Pleuronectes platessa</name>
    <name type="common">European plaice</name>
    <dbReference type="NCBI Taxonomy" id="8262"/>
    <lineage>
        <taxon>Eukaryota</taxon>
        <taxon>Metazoa</taxon>
        <taxon>Chordata</taxon>
        <taxon>Craniata</taxon>
        <taxon>Vertebrata</taxon>
        <taxon>Euteleostomi</taxon>
        <taxon>Actinopterygii</taxon>
        <taxon>Neopterygii</taxon>
        <taxon>Teleostei</taxon>
        <taxon>Neoteleostei</taxon>
        <taxon>Acanthomorphata</taxon>
        <taxon>Carangaria</taxon>
        <taxon>Pleuronectiformes</taxon>
        <taxon>Pleuronectoidei</taxon>
        <taxon>Pleuronectidae</taxon>
        <taxon>Pleuronectes</taxon>
    </lineage>
</organism>
<dbReference type="EMBL" id="CADEAL010004467">
    <property type="protein sequence ID" value="CAB1460222.1"/>
    <property type="molecule type" value="Genomic_DNA"/>
</dbReference>
<reference evidence="1" key="1">
    <citation type="submission" date="2020-03" db="EMBL/GenBank/DDBJ databases">
        <authorList>
            <person name="Weist P."/>
        </authorList>
    </citation>
    <scope>NUCLEOTIDE SEQUENCE</scope>
</reference>
<gene>
    <name evidence="1" type="ORF">PLEPLA_LOCUS48059</name>
</gene>
<accession>A0A9N7VVN7</accession>
<dbReference type="AlphaFoldDB" id="A0A9N7VVN7"/>
<name>A0A9N7VVN7_PLEPL</name>
<feature type="non-terminal residue" evidence="1">
    <location>
        <position position="1"/>
    </location>
</feature>
<sequence>EQASRTQSPRMPQVPLFLKKPEHRELSLPGFLNFTQRCEKLPIGHSGPRTCAASLFPSIARGGAWLLQLTSSLPIQREECKGAASSSSHRGNLLVLQALPNSELRLDVLQENSKRHLRCTAQQNR</sequence>